<dbReference type="AlphaFoldDB" id="D7L7K4"/>
<accession>D7L7K4</accession>
<evidence type="ECO:0000256" key="1">
    <source>
        <dbReference type="SAM" id="Phobius"/>
    </source>
</evidence>
<dbReference type="EMBL" id="GL348715">
    <property type="protein sequence ID" value="EFH62311.1"/>
    <property type="molecule type" value="Genomic_DNA"/>
</dbReference>
<organism evidence="3">
    <name type="scientific">Arabidopsis lyrata subsp. lyrata</name>
    <name type="common">Lyre-leaved rock-cress</name>
    <dbReference type="NCBI Taxonomy" id="81972"/>
    <lineage>
        <taxon>Eukaryota</taxon>
        <taxon>Viridiplantae</taxon>
        <taxon>Streptophyta</taxon>
        <taxon>Embryophyta</taxon>
        <taxon>Tracheophyta</taxon>
        <taxon>Spermatophyta</taxon>
        <taxon>Magnoliopsida</taxon>
        <taxon>eudicotyledons</taxon>
        <taxon>Gunneridae</taxon>
        <taxon>Pentapetalae</taxon>
        <taxon>rosids</taxon>
        <taxon>malvids</taxon>
        <taxon>Brassicales</taxon>
        <taxon>Brassicaceae</taxon>
        <taxon>Camelineae</taxon>
        <taxon>Arabidopsis</taxon>
    </lineage>
</organism>
<dbReference type="STRING" id="81972.D7L7K4"/>
<gene>
    <name evidence="2" type="ORF">ARALYDRAFT_899959</name>
</gene>
<feature type="transmembrane region" description="Helical" evidence="1">
    <location>
        <begin position="32"/>
        <end position="54"/>
    </location>
</feature>
<dbReference type="Proteomes" id="UP000008694">
    <property type="component" value="Unassembled WGS sequence"/>
</dbReference>
<keyword evidence="3" id="KW-1185">Reference proteome</keyword>
<evidence type="ECO:0000313" key="3">
    <source>
        <dbReference type="Proteomes" id="UP000008694"/>
    </source>
</evidence>
<evidence type="ECO:0000313" key="2">
    <source>
        <dbReference type="EMBL" id="EFH62311.1"/>
    </source>
</evidence>
<name>D7L7K4_ARALL</name>
<keyword evidence="1" id="KW-0812">Transmembrane</keyword>
<sequence length="86" mass="9357">MSPYYLLDLHSSSPLSSTSSTTPHRFKSATTYIATAAAVSGISSAANLIGFVVYETYLSSDPPLCLFVLSHVDNIRRSRILLFLKS</sequence>
<reference evidence="3" key="1">
    <citation type="journal article" date="2011" name="Nat. Genet.">
        <title>The Arabidopsis lyrata genome sequence and the basis of rapid genome size change.</title>
        <authorList>
            <person name="Hu T.T."/>
            <person name="Pattyn P."/>
            <person name="Bakker E.G."/>
            <person name="Cao J."/>
            <person name="Cheng J.-F."/>
            <person name="Clark R.M."/>
            <person name="Fahlgren N."/>
            <person name="Fawcett J.A."/>
            <person name="Grimwood J."/>
            <person name="Gundlach H."/>
            <person name="Haberer G."/>
            <person name="Hollister J.D."/>
            <person name="Ossowski S."/>
            <person name="Ottilar R.P."/>
            <person name="Salamov A.A."/>
            <person name="Schneeberger K."/>
            <person name="Spannagl M."/>
            <person name="Wang X."/>
            <person name="Yang L."/>
            <person name="Nasrallah M.E."/>
            <person name="Bergelson J."/>
            <person name="Carrington J.C."/>
            <person name="Gaut B.S."/>
            <person name="Schmutz J."/>
            <person name="Mayer K.F.X."/>
            <person name="Van de Peer Y."/>
            <person name="Grigoriev I.V."/>
            <person name="Nordborg M."/>
            <person name="Weigel D."/>
            <person name="Guo Y.-L."/>
        </authorList>
    </citation>
    <scope>NUCLEOTIDE SEQUENCE [LARGE SCALE GENOMIC DNA]</scope>
    <source>
        <strain evidence="3">cv. MN47</strain>
    </source>
</reference>
<proteinExistence type="predicted"/>
<protein>
    <submittedName>
        <fullName evidence="2">Uncharacterized protein</fullName>
    </submittedName>
</protein>
<keyword evidence="1" id="KW-1133">Transmembrane helix</keyword>
<keyword evidence="1" id="KW-0472">Membrane</keyword>
<dbReference type="HOGENOM" id="CLU_2500990_0_0_1"/>
<dbReference type="Gramene" id="scaffold_303929.1">
    <property type="protein sequence ID" value="scaffold_303929.1"/>
    <property type="gene ID" value="scaffold_303929.1"/>
</dbReference>